<feature type="domain" description="Heterokaryon incompatibility" evidence="1">
    <location>
        <begin position="112"/>
        <end position="208"/>
    </location>
</feature>
<proteinExistence type="predicted"/>
<dbReference type="PANTHER" id="PTHR10622">
    <property type="entry name" value="HET DOMAIN-CONTAINING PROTEIN"/>
    <property type="match status" value="1"/>
</dbReference>
<dbReference type="Pfam" id="PF06985">
    <property type="entry name" value="HET"/>
    <property type="match status" value="1"/>
</dbReference>
<dbReference type="PANTHER" id="PTHR10622:SF10">
    <property type="entry name" value="HET DOMAIN-CONTAINING PROTEIN"/>
    <property type="match status" value="1"/>
</dbReference>
<evidence type="ECO:0000259" key="1">
    <source>
        <dbReference type="Pfam" id="PF06985"/>
    </source>
</evidence>
<sequence>MSARVPPPPPPPPLSPYPIPPSPPSFYPIPPPPPSFYPIPPLPPPSFYPIPPLPPPSFYPIPPPPSPPSFYPSSLYPASLAPLQKRSRPGRLINTWILELEEFPYDVLVPPYAILSHCWKEGQEISYEEMVKGQSGIAPSVRSKNGYKKIVAACMRAREANHAYIWIDTCCINKGDHAQQSQDINSMFDYYKNSEVCYVYLDDYHSRTCNIFTPNNMRWFSRGWTLQELVAPSSVQFFDAEWKHCGDRKTRSVSTFLSTLIDTDILDGLKEIQMVSILERISWAIRRETTKEEDRAYCLLGLLDVTMETRYGEGVESAFDRLSNVLHERYAGHPQLEGLPRNGREMLRHISYRNAKGRHFHCQHTQRTIGREEFDHLISSILPRITTCTPEVKKKMSI</sequence>
<gene>
    <name evidence="2" type="ORF">D9758_004618</name>
</gene>
<organism evidence="2 3">
    <name type="scientific">Tetrapyrgos nigripes</name>
    <dbReference type="NCBI Taxonomy" id="182062"/>
    <lineage>
        <taxon>Eukaryota</taxon>
        <taxon>Fungi</taxon>
        <taxon>Dikarya</taxon>
        <taxon>Basidiomycota</taxon>
        <taxon>Agaricomycotina</taxon>
        <taxon>Agaricomycetes</taxon>
        <taxon>Agaricomycetidae</taxon>
        <taxon>Agaricales</taxon>
        <taxon>Marasmiineae</taxon>
        <taxon>Marasmiaceae</taxon>
        <taxon>Tetrapyrgos</taxon>
    </lineage>
</organism>
<reference evidence="2 3" key="1">
    <citation type="journal article" date="2020" name="ISME J.">
        <title>Uncovering the hidden diversity of litter-decomposition mechanisms in mushroom-forming fungi.</title>
        <authorList>
            <person name="Floudas D."/>
            <person name="Bentzer J."/>
            <person name="Ahren D."/>
            <person name="Johansson T."/>
            <person name="Persson P."/>
            <person name="Tunlid A."/>
        </authorList>
    </citation>
    <scope>NUCLEOTIDE SEQUENCE [LARGE SCALE GENOMIC DNA]</scope>
    <source>
        <strain evidence="2 3">CBS 291.85</strain>
    </source>
</reference>
<dbReference type="PRINTS" id="PR01217">
    <property type="entry name" value="PRICHEXTENSN"/>
</dbReference>
<name>A0A8H5H068_9AGAR</name>
<dbReference type="Proteomes" id="UP000559256">
    <property type="component" value="Unassembled WGS sequence"/>
</dbReference>
<dbReference type="OrthoDB" id="2163497at2759"/>
<accession>A0A8H5H068</accession>
<evidence type="ECO:0000313" key="2">
    <source>
        <dbReference type="EMBL" id="KAF5374291.1"/>
    </source>
</evidence>
<dbReference type="InterPro" id="IPR010730">
    <property type="entry name" value="HET"/>
</dbReference>
<keyword evidence="3" id="KW-1185">Reference proteome</keyword>
<protein>
    <recommendedName>
        <fullName evidence="1">Heterokaryon incompatibility domain-containing protein</fullName>
    </recommendedName>
</protein>
<dbReference type="AlphaFoldDB" id="A0A8H5H068"/>
<dbReference type="EMBL" id="JAACJM010000002">
    <property type="protein sequence ID" value="KAF5374291.1"/>
    <property type="molecule type" value="Genomic_DNA"/>
</dbReference>
<comment type="caution">
    <text evidence="2">The sequence shown here is derived from an EMBL/GenBank/DDBJ whole genome shotgun (WGS) entry which is preliminary data.</text>
</comment>
<evidence type="ECO:0000313" key="3">
    <source>
        <dbReference type="Proteomes" id="UP000559256"/>
    </source>
</evidence>